<dbReference type="GO" id="GO:0051536">
    <property type="term" value="F:iron-sulfur cluster binding"/>
    <property type="evidence" value="ECO:0007669"/>
    <property type="project" value="UniProtKB-KW"/>
</dbReference>
<accession>A0A921IIR2</accession>
<organism evidence="4 5">
    <name type="scientific">Subdoligranulum variabile</name>
    <dbReference type="NCBI Taxonomy" id="214851"/>
    <lineage>
        <taxon>Bacteria</taxon>
        <taxon>Bacillati</taxon>
        <taxon>Bacillota</taxon>
        <taxon>Clostridia</taxon>
        <taxon>Eubacteriales</taxon>
        <taxon>Oscillospiraceae</taxon>
        <taxon>Subdoligranulum</taxon>
    </lineage>
</organism>
<evidence type="ECO:0000256" key="2">
    <source>
        <dbReference type="ARBA" id="ARBA00005806"/>
    </source>
</evidence>
<name>A0A921IIR2_9FIRM</name>
<dbReference type="Gene3D" id="3.40.50.11890">
    <property type="match status" value="1"/>
</dbReference>
<keyword evidence="3" id="KW-0411">Iron-sulfur</keyword>
<dbReference type="PANTHER" id="PTHR30548">
    <property type="entry name" value="2-HYDROXYGLUTARYL-COA DEHYDRATASE, D-COMPONENT-RELATED"/>
    <property type="match status" value="1"/>
</dbReference>
<keyword evidence="3" id="KW-0479">Metal-binding</keyword>
<reference evidence="4" key="2">
    <citation type="submission" date="2021-09" db="EMBL/GenBank/DDBJ databases">
        <authorList>
            <person name="Gilroy R."/>
        </authorList>
    </citation>
    <scope>NUCLEOTIDE SEQUENCE</scope>
    <source>
        <strain evidence="4">ChiBcec21-2208</strain>
    </source>
</reference>
<sequence length="429" mass="48365">MQVVETFGRTVESWSNRNPQRARRLLRTGWEAQNLKNRFSPDKRLQPADRKLARIMMDAMLAPLQDPDHSAMVSVFTPCEMLQEAGLNPYNVEAFSCYLSGSMAERGFLQQAENTGISETLCSYHKTFLGAAQKGVLPKPKCIVYTNLTCDANLLTFRTLSQLYHVQPFAIDVPMQQNEDNVAYVAAQLRALAAFLEQQTGRPIDEESLKERLRRSKRTLEKYRTYQQKRADRYVPTDLVTPLYCGMTNNILLGTPQVEAYVDQLLKDLEHAPAAKGKRIYWMHTIPFWSDAVKEDLLFRESAQIVGCELSEVYEPDFDPEQPYEAMARRMVYHALNGSAVRRIEAGIRHAKQVGADGVVWFDHWGCKHTLGAAQLAKKKFEEAGLPLLILDGDGCDRSHGGEGQTSTRLGAFLEMLNEPGRTGEGAEA</sequence>
<proteinExistence type="inferred from homology"/>
<dbReference type="PANTHER" id="PTHR30548:SF2">
    <property type="entry name" value="2-HYDROXYACYL-COA DEHYDRATASE,D-COMPONENT"/>
    <property type="match status" value="1"/>
</dbReference>
<comment type="similarity">
    <text evidence="2">Belongs to the FldB/FldC dehydratase alpha/beta subunit family.</text>
</comment>
<evidence type="ECO:0000313" key="4">
    <source>
        <dbReference type="EMBL" id="HJG27393.1"/>
    </source>
</evidence>
<comment type="caution">
    <text evidence="4">The sequence shown here is derived from an EMBL/GenBank/DDBJ whole genome shotgun (WGS) entry which is preliminary data.</text>
</comment>
<dbReference type="EMBL" id="DYVE01000056">
    <property type="protein sequence ID" value="HJG27393.1"/>
    <property type="molecule type" value="Genomic_DNA"/>
</dbReference>
<evidence type="ECO:0000256" key="1">
    <source>
        <dbReference type="ARBA" id="ARBA00001966"/>
    </source>
</evidence>
<protein>
    <submittedName>
        <fullName evidence="4">2-hydroxyacyl-CoA dehydratase family protein</fullName>
    </submittedName>
</protein>
<dbReference type="InterPro" id="IPR010327">
    <property type="entry name" value="FldB/FldC_alpha/beta"/>
</dbReference>
<dbReference type="Pfam" id="PF06050">
    <property type="entry name" value="HGD-D"/>
    <property type="match status" value="1"/>
</dbReference>
<evidence type="ECO:0000256" key="3">
    <source>
        <dbReference type="ARBA" id="ARBA00023014"/>
    </source>
</evidence>
<comment type="cofactor">
    <cofactor evidence="1">
        <name>[4Fe-4S] cluster</name>
        <dbReference type="ChEBI" id="CHEBI:49883"/>
    </cofactor>
</comment>
<evidence type="ECO:0000313" key="5">
    <source>
        <dbReference type="Proteomes" id="UP000782880"/>
    </source>
</evidence>
<dbReference type="AlphaFoldDB" id="A0A921IIR2"/>
<keyword evidence="3" id="KW-0408">Iron</keyword>
<dbReference type="Gene3D" id="3.40.50.11900">
    <property type="match status" value="1"/>
</dbReference>
<reference evidence="4" key="1">
    <citation type="journal article" date="2021" name="PeerJ">
        <title>Extensive microbial diversity within the chicken gut microbiome revealed by metagenomics and culture.</title>
        <authorList>
            <person name="Gilroy R."/>
            <person name="Ravi A."/>
            <person name="Getino M."/>
            <person name="Pursley I."/>
            <person name="Horton D.L."/>
            <person name="Alikhan N.F."/>
            <person name="Baker D."/>
            <person name="Gharbi K."/>
            <person name="Hall N."/>
            <person name="Watson M."/>
            <person name="Adriaenssens E.M."/>
            <person name="Foster-Nyarko E."/>
            <person name="Jarju S."/>
            <person name="Secka A."/>
            <person name="Antonio M."/>
            <person name="Oren A."/>
            <person name="Chaudhuri R.R."/>
            <person name="La Ragione R."/>
            <person name="Hildebrand F."/>
            <person name="Pallen M.J."/>
        </authorList>
    </citation>
    <scope>NUCLEOTIDE SEQUENCE</scope>
    <source>
        <strain evidence="4">ChiBcec21-2208</strain>
    </source>
</reference>
<dbReference type="Proteomes" id="UP000782880">
    <property type="component" value="Unassembled WGS sequence"/>
</dbReference>
<dbReference type="GO" id="GO:0016836">
    <property type="term" value="F:hydro-lyase activity"/>
    <property type="evidence" value="ECO:0007669"/>
    <property type="project" value="UniProtKB-ARBA"/>
</dbReference>
<gene>
    <name evidence="4" type="ORF">K8V20_01925</name>
</gene>